<name>A0A165XUX5_9AGAM</name>
<protein>
    <submittedName>
        <fullName evidence="2">Uncharacterized protein</fullName>
    </submittedName>
</protein>
<sequence length="182" mass="20500">MTKAYMLRYQDDDEDSLHRPQRLKAVKSDPAKQTACIRRPVAQPPDAETIRPSIRPPASPPERTHHGPGNPLCGSPPAAVSAFPARIHRRSSRWSSQARLLVPDETHRLLVVFREQWAQSQLPRGSERESVGGMREFQLTLAGLQRRYRSRSNVQTLVYIIRTLNWNSPIPPALTLSLPSGS</sequence>
<dbReference type="EMBL" id="KV428316">
    <property type="protein sequence ID" value="KZT32578.1"/>
    <property type="molecule type" value="Genomic_DNA"/>
</dbReference>
<dbReference type="AlphaFoldDB" id="A0A165XUX5"/>
<gene>
    <name evidence="2" type="ORF">SISSUDRAFT_527688</name>
</gene>
<reference evidence="2 3" key="1">
    <citation type="journal article" date="2016" name="Mol. Biol. Evol.">
        <title>Comparative Genomics of Early-Diverging Mushroom-Forming Fungi Provides Insights into the Origins of Lignocellulose Decay Capabilities.</title>
        <authorList>
            <person name="Nagy L.G."/>
            <person name="Riley R."/>
            <person name="Tritt A."/>
            <person name="Adam C."/>
            <person name="Daum C."/>
            <person name="Floudas D."/>
            <person name="Sun H."/>
            <person name="Yadav J.S."/>
            <person name="Pangilinan J."/>
            <person name="Larsson K.H."/>
            <person name="Matsuura K."/>
            <person name="Barry K."/>
            <person name="Labutti K."/>
            <person name="Kuo R."/>
            <person name="Ohm R.A."/>
            <person name="Bhattacharya S.S."/>
            <person name="Shirouzu T."/>
            <person name="Yoshinaga Y."/>
            <person name="Martin F.M."/>
            <person name="Grigoriev I.V."/>
            <person name="Hibbett D.S."/>
        </authorList>
    </citation>
    <scope>NUCLEOTIDE SEQUENCE [LARGE SCALE GENOMIC DNA]</scope>
    <source>
        <strain evidence="2 3">HHB10207 ss-3</strain>
    </source>
</reference>
<proteinExistence type="predicted"/>
<feature type="region of interest" description="Disordered" evidence="1">
    <location>
        <begin position="1"/>
        <end position="78"/>
    </location>
</feature>
<dbReference type="Proteomes" id="UP000076798">
    <property type="component" value="Unassembled WGS sequence"/>
</dbReference>
<organism evidence="2 3">
    <name type="scientific">Sistotremastrum suecicum HHB10207 ss-3</name>
    <dbReference type="NCBI Taxonomy" id="1314776"/>
    <lineage>
        <taxon>Eukaryota</taxon>
        <taxon>Fungi</taxon>
        <taxon>Dikarya</taxon>
        <taxon>Basidiomycota</taxon>
        <taxon>Agaricomycotina</taxon>
        <taxon>Agaricomycetes</taxon>
        <taxon>Sistotremastrales</taxon>
        <taxon>Sistotremastraceae</taxon>
        <taxon>Sistotremastrum</taxon>
    </lineage>
</organism>
<accession>A0A165XUX5</accession>
<evidence type="ECO:0000256" key="1">
    <source>
        <dbReference type="SAM" id="MobiDB-lite"/>
    </source>
</evidence>
<keyword evidence="3" id="KW-1185">Reference proteome</keyword>
<evidence type="ECO:0000313" key="3">
    <source>
        <dbReference type="Proteomes" id="UP000076798"/>
    </source>
</evidence>
<evidence type="ECO:0000313" key="2">
    <source>
        <dbReference type="EMBL" id="KZT32578.1"/>
    </source>
</evidence>